<dbReference type="AlphaFoldDB" id="A0A0E2D092"/>
<accession>A0A0E2D092</accession>
<feature type="domain" description="DUF6817" evidence="1">
    <location>
        <begin position="11"/>
        <end position="94"/>
    </location>
</feature>
<gene>
    <name evidence="2" type="ORF">LEP1GSC105_0275</name>
</gene>
<sequence length="179" mass="20014">MGPKENILKQLEELSVSNFEHLNGDLLSHLLGTFQILEEWGSPEFLCYAGLFHAVYGTFAYQNPVVGTNARKEIVGIIGEKAETLVYLYGSCDRTHLYGQFGNTKSIFHKNRFTGEITTLTRSILNDLCELTAANELQLALSDNSFRNRYAAELKNLFSRMNPYLSSKAAILCSSVFSA</sequence>
<evidence type="ECO:0000313" key="3">
    <source>
        <dbReference type="Proteomes" id="UP000001340"/>
    </source>
</evidence>
<name>A0A0E2D092_LEPIR</name>
<comment type="caution">
    <text evidence="2">The sequence shown here is derived from an EMBL/GenBank/DDBJ whole genome shotgun (WGS) entry which is preliminary data.</text>
</comment>
<organism evidence="2 3">
    <name type="scientific">Leptospira interrogans str. UI 12758</name>
    <dbReference type="NCBI Taxonomy" id="1049938"/>
    <lineage>
        <taxon>Bacteria</taxon>
        <taxon>Pseudomonadati</taxon>
        <taxon>Spirochaetota</taxon>
        <taxon>Spirochaetia</taxon>
        <taxon>Leptospirales</taxon>
        <taxon>Leptospiraceae</taxon>
        <taxon>Leptospira</taxon>
    </lineage>
</organism>
<reference evidence="2 3" key="1">
    <citation type="submission" date="2012-10" db="EMBL/GenBank/DDBJ databases">
        <authorList>
            <person name="Harkins D.M."/>
            <person name="Durkin A.S."/>
            <person name="Brinkac L.M."/>
            <person name="Haft D.H."/>
            <person name="Selengut J.D."/>
            <person name="Sanka R."/>
            <person name="DePew J."/>
            <person name="Purushe J."/>
            <person name="Chanthongthip A."/>
            <person name="Lattana O."/>
            <person name="Phetsouvanh R."/>
            <person name="Newton P.N."/>
            <person name="Vinetz J.M."/>
            <person name="Sutton G.G."/>
            <person name="Nierman W.C."/>
            <person name="Fouts D.E."/>
        </authorList>
    </citation>
    <scope>NUCLEOTIDE SEQUENCE [LARGE SCALE GENOMIC DNA]</scope>
    <source>
        <strain evidence="2 3">UI 12758</strain>
    </source>
</reference>
<dbReference type="Proteomes" id="UP000001340">
    <property type="component" value="Unassembled WGS sequence"/>
</dbReference>
<dbReference type="EMBL" id="AHNR02000069">
    <property type="protein sequence ID" value="EKR52983.1"/>
    <property type="molecule type" value="Genomic_DNA"/>
</dbReference>
<dbReference type="Pfam" id="PF20680">
    <property type="entry name" value="DUF6817"/>
    <property type="match status" value="1"/>
</dbReference>
<dbReference type="GeneID" id="61141267"/>
<protein>
    <recommendedName>
        <fullName evidence="1">DUF6817 domain-containing protein</fullName>
    </recommendedName>
</protein>
<dbReference type="InterPro" id="IPR049202">
    <property type="entry name" value="DUF6817"/>
</dbReference>
<evidence type="ECO:0000313" key="2">
    <source>
        <dbReference type="EMBL" id="EKR52983.1"/>
    </source>
</evidence>
<evidence type="ECO:0000259" key="1">
    <source>
        <dbReference type="Pfam" id="PF20680"/>
    </source>
</evidence>
<proteinExistence type="predicted"/>
<dbReference type="RefSeq" id="WP_000529035.1">
    <property type="nucleotide sequence ID" value="NZ_AHNR02000069.1"/>
</dbReference>